<name>A0AAD5X863_9FUNG</name>
<dbReference type="SUPFAM" id="SSF54211">
    <property type="entry name" value="Ribosomal protein S5 domain 2-like"/>
    <property type="match status" value="1"/>
</dbReference>
<comment type="caution">
    <text evidence="8">The sequence shown here is derived from an EMBL/GenBank/DDBJ whole genome shotgun (WGS) entry which is preliminary data.</text>
</comment>
<evidence type="ECO:0000313" key="8">
    <source>
        <dbReference type="EMBL" id="KAJ3089869.1"/>
    </source>
</evidence>
<feature type="region of interest" description="Disordered" evidence="6">
    <location>
        <begin position="20"/>
        <end position="111"/>
    </location>
</feature>
<reference evidence="8" key="1">
    <citation type="submission" date="2020-05" db="EMBL/GenBank/DDBJ databases">
        <title>Phylogenomic resolution of chytrid fungi.</title>
        <authorList>
            <person name="Stajich J.E."/>
            <person name="Amses K."/>
            <person name="Simmons R."/>
            <person name="Seto K."/>
            <person name="Myers J."/>
            <person name="Bonds A."/>
            <person name="Quandt C.A."/>
            <person name="Barry K."/>
            <person name="Liu P."/>
            <person name="Grigoriev I."/>
            <person name="Longcore J.E."/>
            <person name="James T.Y."/>
        </authorList>
    </citation>
    <scope>NUCLEOTIDE SEQUENCE</scope>
    <source>
        <strain evidence="8">JEL0513</strain>
    </source>
</reference>
<dbReference type="InterPro" id="IPR005324">
    <property type="entry name" value="Ribosomal_uS5_C"/>
</dbReference>
<dbReference type="GO" id="GO:0003723">
    <property type="term" value="F:RNA binding"/>
    <property type="evidence" value="ECO:0007669"/>
    <property type="project" value="InterPro"/>
</dbReference>
<dbReference type="PROSITE" id="PS50881">
    <property type="entry name" value="S5_DSRBD"/>
    <property type="match status" value="1"/>
</dbReference>
<keyword evidence="9" id="KW-1185">Reference proteome</keyword>
<evidence type="ECO:0000256" key="5">
    <source>
        <dbReference type="RuleBase" id="RU003823"/>
    </source>
</evidence>
<dbReference type="Pfam" id="PF03719">
    <property type="entry name" value="Ribosomal_S5_C"/>
    <property type="match status" value="1"/>
</dbReference>
<dbReference type="InterPro" id="IPR020568">
    <property type="entry name" value="Ribosomal_Su5_D2-typ_SF"/>
</dbReference>
<dbReference type="GO" id="GO:1990904">
    <property type="term" value="C:ribonucleoprotein complex"/>
    <property type="evidence" value="ECO:0007669"/>
    <property type="project" value="UniProtKB-UniRule"/>
</dbReference>
<evidence type="ECO:0000256" key="4">
    <source>
        <dbReference type="PROSITE-ProRule" id="PRU00268"/>
    </source>
</evidence>
<comment type="similarity">
    <text evidence="1 5">Belongs to the universal ribosomal protein uS5 family.</text>
</comment>
<feature type="compositionally biased region" description="Polar residues" evidence="6">
    <location>
        <begin position="20"/>
        <end position="29"/>
    </location>
</feature>
<sequence>MSSFRFVTLARRVATFGHRNASNLSSSVVTGDISPSSSSPAASADAQSRQQQSPTPTTPTADTPASNTQSQPRPQSQQRQKSANRLKKPVAGKPDGVSGGGGGGGSSSDLQKRVLHVRQVSRSTKGGKIRTTSAIVVVGNGNGVGGYGEGRAADRAGAISKATAVAAKNMTVIPRFQQRTVYGDIVHRYHAVRLDIKTAPPGFGIVANDNIHEICRCIGIRDLAAKVRGSTNPLNVIKGTFEALLLQKTPVQIAQARGRKLIDIANAYYGGKI</sequence>
<gene>
    <name evidence="8" type="primary">MRPS5</name>
    <name evidence="8" type="ORF">HK100_007629</name>
</gene>
<dbReference type="GO" id="GO:0006412">
    <property type="term" value="P:translation"/>
    <property type="evidence" value="ECO:0007669"/>
    <property type="project" value="InterPro"/>
</dbReference>
<dbReference type="Proteomes" id="UP001211907">
    <property type="component" value="Unassembled WGS sequence"/>
</dbReference>
<dbReference type="PANTHER" id="PTHR48277:SF1">
    <property type="entry name" value="MITOCHONDRIAL RIBOSOMAL PROTEIN S5"/>
    <property type="match status" value="1"/>
</dbReference>
<evidence type="ECO:0000256" key="6">
    <source>
        <dbReference type="SAM" id="MobiDB-lite"/>
    </source>
</evidence>
<evidence type="ECO:0000313" key="9">
    <source>
        <dbReference type="Proteomes" id="UP001211907"/>
    </source>
</evidence>
<dbReference type="Pfam" id="PF00333">
    <property type="entry name" value="Ribosomal_S5"/>
    <property type="match status" value="1"/>
</dbReference>
<evidence type="ECO:0000256" key="2">
    <source>
        <dbReference type="ARBA" id="ARBA00022980"/>
    </source>
</evidence>
<dbReference type="GO" id="GO:0003735">
    <property type="term" value="F:structural constituent of ribosome"/>
    <property type="evidence" value="ECO:0007669"/>
    <property type="project" value="UniProtKB-UniRule"/>
</dbReference>
<dbReference type="Gene3D" id="3.30.230.10">
    <property type="match status" value="1"/>
</dbReference>
<evidence type="ECO:0000259" key="7">
    <source>
        <dbReference type="PROSITE" id="PS50881"/>
    </source>
</evidence>
<feature type="compositionally biased region" description="Low complexity" evidence="6">
    <location>
        <begin position="34"/>
        <end position="80"/>
    </location>
</feature>
<keyword evidence="3 4" id="KW-0687">Ribonucleoprotein</keyword>
<feature type="compositionally biased region" description="Gly residues" evidence="6">
    <location>
        <begin position="97"/>
        <end position="106"/>
    </location>
</feature>
<dbReference type="InterPro" id="IPR000851">
    <property type="entry name" value="Ribosomal_uS5"/>
</dbReference>
<dbReference type="EMBL" id="JADGJH010003607">
    <property type="protein sequence ID" value="KAJ3089869.1"/>
    <property type="molecule type" value="Genomic_DNA"/>
</dbReference>
<dbReference type="PANTHER" id="PTHR48277">
    <property type="entry name" value="MITOCHONDRIAL RIBOSOMAL PROTEIN S5"/>
    <property type="match status" value="1"/>
</dbReference>
<evidence type="ECO:0000256" key="1">
    <source>
        <dbReference type="ARBA" id="ARBA00008945"/>
    </source>
</evidence>
<dbReference type="Gene3D" id="3.30.160.20">
    <property type="match status" value="1"/>
</dbReference>
<dbReference type="AlphaFoldDB" id="A0AAD5X863"/>
<dbReference type="FunFam" id="3.30.230.10:FF:000002">
    <property type="entry name" value="30S ribosomal protein S5"/>
    <property type="match status" value="1"/>
</dbReference>
<evidence type="ECO:0000256" key="3">
    <source>
        <dbReference type="ARBA" id="ARBA00023274"/>
    </source>
</evidence>
<proteinExistence type="inferred from homology"/>
<dbReference type="InterPro" id="IPR013810">
    <property type="entry name" value="Ribosomal_uS5_N"/>
</dbReference>
<dbReference type="InterPro" id="IPR014721">
    <property type="entry name" value="Ribsml_uS5_D2-typ_fold_subgr"/>
</dbReference>
<keyword evidence="2 4" id="KW-0689">Ribosomal protein</keyword>
<feature type="domain" description="S5 DRBM" evidence="7">
    <location>
        <begin position="110"/>
        <end position="173"/>
    </location>
</feature>
<dbReference type="SUPFAM" id="SSF54768">
    <property type="entry name" value="dsRNA-binding domain-like"/>
    <property type="match status" value="1"/>
</dbReference>
<protein>
    <submittedName>
        <fullName evidence="8">28S ribosomal protein S5, mitochondrial</fullName>
    </submittedName>
</protein>
<accession>A0AAD5X863</accession>
<dbReference type="GO" id="GO:0005840">
    <property type="term" value="C:ribosome"/>
    <property type="evidence" value="ECO:0007669"/>
    <property type="project" value="UniProtKB-KW"/>
</dbReference>
<dbReference type="GO" id="GO:0005737">
    <property type="term" value="C:cytoplasm"/>
    <property type="evidence" value="ECO:0007669"/>
    <property type="project" value="UniProtKB-ARBA"/>
</dbReference>
<organism evidence="8 9">
    <name type="scientific">Physocladia obscura</name>
    <dbReference type="NCBI Taxonomy" id="109957"/>
    <lineage>
        <taxon>Eukaryota</taxon>
        <taxon>Fungi</taxon>
        <taxon>Fungi incertae sedis</taxon>
        <taxon>Chytridiomycota</taxon>
        <taxon>Chytridiomycota incertae sedis</taxon>
        <taxon>Chytridiomycetes</taxon>
        <taxon>Chytridiales</taxon>
        <taxon>Chytriomycetaceae</taxon>
        <taxon>Physocladia</taxon>
    </lineage>
</organism>